<evidence type="ECO:0000256" key="2">
    <source>
        <dbReference type="ARBA" id="ARBA00023125"/>
    </source>
</evidence>
<dbReference type="InterPro" id="IPR019887">
    <property type="entry name" value="Tscrpt_reg_AsnC/Lrp_C"/>
</dbReference>
<reference evidence="5 6" key="1">
    <citation type="submission" date="2024-01" db="EMBL/GenBank/DDBJ databases">
        <title>Genome insights into Plantactinospora veratri sp. nov.</title>
        <authorList>
            <person name="Wang L."/>
        </authorList>
    </citation>
    <scope>NUCLEOTIDE SEQUENCE [LARGE SCALE GENOMIC DNA]</scope>
    <source>
        <strain evidence="5 6">NEAU-FHS4</strain>
    </source>
</reference>
<dbReference type="CDD" id="cd00090">
    <property type="entry name" value="HTH_ARSR"/>
    <property type="match status" value="1"/>
</dbReference>
<keyword evidence="2" id="KW-0238">DNA-binding</keyword>
<dbReference type="PROSITE" id="PS50956">
    <property type="entry name" value="HTH_ASNC_2"/>
    <property type="match status" value="1"/>
</dbReference>
<protein>
    <submittedName>
        <fullName evidence="5">Lrp/AsnC family transcriptional regulator</fullName>
    </submittedName>
</protein>
<evidence type="ECO:0000259" key="4">
    <source>
        <dbReference type="PROSITE" id="PS50956"/>
    </source>
</evidence>
<accession>A0ABU7SMI2</accession>
<dbReference type="InterPro" id="IPR036390">
    <property type="entry name" value="WH_DNA-bd_sf"/>
</dbReference>
<dbReference type="SUPFAM" id="SSF54909">
    <property type="entry name" value="Dimeric alpha+beta barrel"/>
    <property type="match status" value="1"/>
</dbReference>
<dbReference type="EMBL" id="JAZGQL010000032">
    <property type="protein sequence ID" value="MEE6311166.1"/>
    <property type="molecule type" value="Genomic_DNA"/>
</dbReference>
<gene>
    <name evidence="5" type="ORF">V1634_30475</name>
</gene>
<dbReference type="InterPro" id="IPR019885">
    <property type="entry name" value="Tscrpt_reg_HTH_AsnC-type_CS"/>
</dbReference>
<evidence type="ECO:0000313" key="6">
    <source>
        <dbReference type="Proteomes" id="UP001339911"/>
    </source>
</evidence>
<name>A0ABU7SMI2_9ACTN</name>
<dbReference type="Pfam" id="PF13404">
    <property type="entry name" value="HTH_AsnC-type"/>
    <property type="match status" value="1"/>
</dbReference>
<dbReference type="InterPro" id="IPR019888">
    <property type="entry name" value="Tscrpt_reg_AsnC-like"/>
</dbReference>
<dbReference type="Proteomes" id="UP001339911">
    <property type="component" value="Unassembled WGS sequence"/>
</dbReference>
<dbReference type="Gene3D" id="1.10.10.10">
    <property type="entry name" value="Winged helix-like DNA-binding domain superfamily/Winged helix DNA-binding domain"/>
    <property type="match status" value="1"/>
</dbReference>
<dbReference type="Gene3D" id="3.30.70.920">
    <property type="match status" value="1"/>
</dbReference>
<keyword evidence="1" id="KW-0805">Transcription regulation</keyword>
<dbReference type="SMART" id="SM00344">
    <property type="entry name" value="HTH_ASNC"/>
    <property type="match status" value="1"/>
</dbReference>
<evidence type="ECO:0000256" key="1">
    <source>
        <dbReference type="ARBA" id="ARBA00023015"/>
    </source>
</evidence>
<dbReference type="InterPro" id="IPR036388">
    <property type="entry name" value="WH-like_DNA-bd_sf"/>
</dbReference>
<dbReference type="InterPro" id="IPR000485">
    <property type="entry name" value="AsnC-type_HTH_dom"/>
</dbReference>
<dbReference type="PROSITE" id="PS00519">
    <property type="entry name" value="HTH_ASNC_1"/>
    <property type="match status" value="1"/>
</dbReference>
<dbReference type="InterPro" id="IPR011991">
    <property type="entry name" value="ArsR-like_HTH"/>
</dbReference>
<sequence length="155" mass="17336">MPPTFPTLDRTDRRLLDLLRVDAAKPLYELGELVGLSPSAVQRRLTRLRVSGVIRAQVAVLDPRALGLAMTTLVLVELEADTGPHYTAFRECLRDEPAVRQCYHVAGQWDFVVVLLTADFDTYRQVAERLFLANPAVRRYETLPAYGTEAAPEAV</sequence>
<dbReference type="PRINTS" id="PR00033">
    <property type="entry name" value="HTHASNC"/>
</dbReference>
<dbReference type="Pfam" id="PF01037">
    <property type="entry name" value="AsnC_trans_reg"/>
    <property type="match status" value="1"/>
</dbReference>
<evidence type="ECO:0000256" key="3">
    <source>
        <dbReference type="ARBA" id="ARBA00023163"/>
    </source>
</evidence>
<comment type="caution">
    <text evidence="5">The sequence shown here is derived from an EMBL/GenBank/DDBJ whole genome shotgun (WGS) entry which is preliminary data.</text>
</comment>
<keyword evidence="6" id="KW-1185">Reference proteome</keyword>
<dbReference type="InterPro" id="IPR011008">
    <property type="entry name" value="Dimeric_a/b-barrel"/>
</dbReference>
<dbReference type="PANTHER" id="PTHR30154:SF34">
    <property type="entry name" value="TRANSCRIPTIONAL REGULATOR AZLB"/>
    <property type="match status" value="1"/>
</dbReference>
<proteinExistence type="predicted"/>
<dbReference type="RefSeq" id="WP_331211176.1">
    <property type="nucleotide sequence ID" value="NZ_JAZGQL010000032.1"/>
</dbReference>
<dbReference type="PANTHER" id="PTHR30154">
    <property type="entry name" value="LEUCINE-RESPONSIVE REGULATORY PROTEIN"/>
    <property type="match status" value="1"/>
</dbReference>
<dbReference type="SUPFAM" id="SSF46785">
    <property type="entry name" value="Winged helix' DNA-binding domain"/>
    <property type="match status" value="1"/>
</dbReference>
<organism evidence="5 6">
    <name type="scientific">Plantactinospora veratri</name>
    <dbReference type="NCBI Taxonomy" id="1436122"/>
    <lineage>
        <taxon>Bacteria</taxon>
        <taxon>Bacillati</taxon>
        <taxon>Actinomycetota</taxon>
        <taxon>Actinomycetes</taxon>
        <taxon>Micromonosporales</taxon>
        <taxon>Micromonosporaceae</taxon>
        <taxon>Plantactinospora</taxon>
    </lineage>
</organism>
<evidence type="ECO:0000313" key="5">
    <source>
        <dbReference type="EMBL" id="MEE6311166.1"/>
    </source>
</evidence>
<keyword evidence="3" id="KW-0804">Transcription</keyword>
<feature type="domain" description="HTH asnC-type" evidence="4">
    <location>
        <begin position="8"/>
        <end position="69"/>
    </location>
</feature>